<keyword evidence="3" id="KW-1185">Reference proteome</keyword>
<dbReference type="Gene3D" id="3.40.50.1820">
    <property type="entry name" value="alpha/beta hydrolase"/>
    <property type="match status" value="1"/>
</dbReference>
<organism evidence="2 3">
    <name type="scientific">Prosthecobacter vanneervenii</name>
    <dbReference type="NCBI Taxonomy" id="48466"/>
    <lineage>
        <taxon>Bacteria</taxon>
        <taxon>Pseudomonadati</taxon>
        <taxon>Verrucomicrobiota</taxon>
        <taxon>Verrucomicrobiia</taxon>
        <taxon>Verrucomicrobiales</taxon>
        <taxon>Verrucomicrobiaceae</taxon>
        <taxon>Prosthecobacter</taxon>
    </lineage>
</organism>
<dbReference type="InterPro" id="IPR029058">
    <property type="entry name" value="AB_hydrolase_fold"/>
</dbReference>
<name>A0A7W8DMC0_9BACT</name>
<feature type="domain" description="AB hydrolase-1" evidence="1">
    <location>
        <begin position="18"/>
        <end position="213"/>
    </location>
</feature>
<dbReference type="EMBL" id="JACHIG010000011">
    <property type="protein sequence ID" value="MBB5034761.1"/>
    <property type="molecule type" value="Genomic_DNA"/>
</dbReference>
<gene>
    <name evidence="2" type="ORF">HNQ65_004369</name>
</gene>
<dbReference type="Proteomes" id="UP000590740">
    <property type="component" value="Unassembled WGS sequence"/>
</dbReference>
<proteinExistence type="predicted"/>
<accession>A0A7W8DMC0</accession>
<evidence type="ECO:0000313" key="3">
    <source>
        <dbReference type="Proteomes" id="UP000590740"/>
    </source>
</evidence>
<dbReference type="SUPFAM" id="SSF53474">
    <property type="entry name" value="alpha/beta-Hydrolases"/>
    <property type="match status" value="1"/>
</dbReference>
<comment type="caution">
    <text evidence="2">The sequence shown here is derived from an EMBL/GenBank/DDBJ whole genome shotgun (WGS) entry which is preliminary data.</text>
</comment>
<evidence type="ECO:0000259" key="1">
    <source>
        <dbReference type="Pfam" id="PF12697"/>
    </source>
</evidence>
<evidence type="ECO:0000313" key="2">
    <source>
        <dbReference type="EMBL" id="MBB5034761.1"/>
    </source>
</evidence>
<protein>
    <submittedName>
        <fullName evidence="2">Pimeloyl-ACP methyl ester carboxylesterase</fullName>
    </submittedName>
</protein>
<dbReference type="InterPro" id="IPR000073">
    <property type="entry name" value="AB_hydrolase_1"/>
</dbReference>
<dbReference type="AlphaFoldDB" id="A0A7W8DMC0"/>
<reference evidence="2 3" key="1">
    <citation type="submission" date="2020-08" db="EMBL/GenBank/DDBJ databases">
        <title>Genomic Encyclopedia of Type Strains, Phase IV (KMG-IV): sequencing the most valuable type-strain genomes for metagenomic binning, comparative biology and taxonomic classification.</title>
        <authorList>
            <person name="Goeker M."/>
        </authorList>
    </citation>
    <scope>NUCLEOTIDE SEQUENCE [LARGE SCALE GENOMIC DNA]</scope>
    <source>
        <strain evidence="2 3">DSM 12252</strain>
    </source>
</reference>
<sequence>MTQERLPIYLIPGLGADRRNYPDVWTELPGCTRLEWEEYHGPSSVPEVARFMAEKWQLPPGAVLVGSSFGGIVACEIAKFLPVHAVVLVASSTSGRDFVTTGRMKLLTRVLPLRLVQTLLRRAQPWLEFVWGRGGTPLTRAVLDSMQMFCACQAAFYRGMFDAISSWEGADTPNARVIRIHGKLDKLVNVPAHADAYLNGGHMIGMTHAHECVDFIKCWLQDQRQVQLWHAI</sequence>
<dbReference type="RefSeq" id="WP_184342869.1">
    <property type="nucleotide sequence ID" value="NZ_JACHIG010000011.1"/>
</dbReference>
<dbReference type="Pfam" id="PF12697">
    <property type="entry name" value="Abhydrolase_6"/>
    <property type="match status" value="1"/>
</dbReference>